<dbReference type="EMBL" id="FSQT01000001">
    <property type="protein sequence ID" value="SIM71137.1"/>
    <property type="molecule type" value="Genomic_DNA"/>
</dbReference>
<accession>A0A1N5VG07</accession>
<evidence type="ECO:0000313" key="1">
    <source>
        <dbReference type="EMBL" id="SIM71137.1"/>
    </source>
</evidence>
<evidence type="ECO:0000313" key="2">
    <source>
        <dbReference type="Proteomes" id="UP000185124"/>
    </source>
</evidence>
<gene>
    <name evidence="1" type="ORF">SAMN04489832_1559</name>
</gene>
<dbReference type="STRING" id="709881.SAMN04489832_1559"/>
<proteinExistence type="predicted"/>
<reference evidence="2" key="1">
    <citation type="submission" date="2016-12" db="EMBL/GenBank/DDBJ databases">
        <authorList>
            <person name="Varghese N."/>
            <person name="Submissions S."/>
        </authorList>
    </citation>
    <scope>NUCLEOTIDE SEQUENCE [LARGE SCALE GENOMIC DNA]</scope>
    <source>
        <strain evidence="2">DSM 45599</strain>
    </source>
</reference>
<keyword evidence="2" id="KW-1185">Reference proteome</keyword>
<dbReference type="AlphaFoldDB" id="A0A1N5VG07"/>
<dbReference type="Proteomes" id="UP000185124">
    <property type="component" value="Unassembled WGS sequence"/>
</dbReference>
<protein>
    <submittedName>
        <fullName evidence="1">Uncharacterized protein</fullName>
    </submittedName>
</protein>
<name>A0A1N5VG07_9ACTN</name>
<sequence length="61" mass="7106">MNRPGWLLDVDGILNVSRPRVTQRPARGRSSRYDERDCMYRAAVDVITMKIRLRDLTRDSG</sequence>
<organism evidence="1 2">
    <name type="scientific">Micromonospora cremea</name>
    <dbReference type="NCBI Taxonomy" id="709881"/>
    <lineage>
        <taxon>Bacteria</taxon>
        <taxon>Bacillati</taxon>
        <taxon>Actinomycetota</taxon>
        <taxon>Actinomycetes</taxon>
        <taxon>Micromonosporales</taxon>
        <taxon>Micromonosporaceae</taxon>
        <taxon>Micromonospora</taxon>
    </lineage>
</organism>